<dbReference type="PROSITE" id="PS50943">
    <property type="entry name" value="HTH_CROC1"/>
    <property type="match status" value="1"/>
</dbReference>
<dbReference type="SMART" id="SM00530">
    <property type="entry name" value="HTH_XRE"/>
    <property type="match status" value="1"/>
</dbReference>
<dbReference type="Proteomes" id="UP000433181">
    <property type="component" value="Unassembled WGS sequence"/>
</dbReference>
<dbReference type="Gene3D" id="1.10.260.40">
    <property type="entry name" value="lambda repressor-like DNA-binding domains"/>
    <property type="match status" value="1"/>
</dbReference>
<feature type="domain" description="HTH cro/C1-type" evidence="1">
    <location>
        <begin position="6"/>
        <end position="61"/>
    </location>
</feature>
<gene>
    <name evidence="2" type="ORF">FYJ84_13590</name>
</gene>
<keyword evidence="3" id="KW-1185">Reference proteome</keyword>
<protein>
    <submittedName>
        <fullName evidence="2">Helix-turn-helix transcriptional regulator</fullName>
    </submittedName>
</protein>
<comment type="caution">
    <text evidence="2">The sequence shown here is derived from an EMBL/GenBank/DDBJ whole genome shotgun (WGS) entry which is preliminary data.</text>
</comment>
<dbReference type="Pfam" id="PF01381">
    <property type="entry name" value="HTH_3"/>
    <property type="match status" value="1"/>
</dbReference>
<dbReference type="AlphaFoldDB" id="A0A6I2UK28"/>
<dbReference type="SUPFAM" id="SSF47413">
    <property type="entry name" value="lambda repressor-like DNA-binding domains"/>
    <property type="match status" value="1"/>
</dbReference>
<organism evidence="2 3">
    <name type="scientific">Anaerovibrio slackiae</name>
    <dbReference type="NCBI Taxonomy" id="2652309"/>
    <lineage>
        <taxon>Bacteria</taxon>
        <taxon>Bacillati</taxon>
        <taxon>Bacillota</taxon>
        <taxon>Negativicutes</taxon>
        <taxon>Selenomonadales</taxon>
        <taxon>Selenomonadaceae</taxon>
        <taxon>Anaerovibrio</taxon>
    </lineage>
</organism>
<sequence length="68" mass="7731">MKNQKLINARCQRGLTQVELAQRANLTVRGYQNFEHGVQSPNIETAICIANTLGIYDLRKIWDSNLEA</sequence>
<evidence type="ECO:0000259" key="1">
    <source>
        <dbReference type="PROSITE" id="PS50943"/>
    </source>
</evidence>
<dbReference type="GO" id="GO:0003677">
    <property type="term" value="F:DNA binding"/>
    <property type="evidence" value="ECO:0007669"/>
    <property type="project" value="InterPro"/>
</dbReference>
<dbReference type="InterPro" id="IPR010982">
    <property type="entry name" value="Lambda_DNA-bd_dom_sf"/>
</dbReference>
<accession>A0A6I2UK28</accession>
<evidence type="ECO:0000313" key="3">
    <source>
        <dbReference type="Proteomes" id="UP000433181"/>
    </source>
</evidence>
<evidence type="ECO:0000313" key="2">
    <source>
        <dbReference type="EMBL" id="MSU09999.1"/>
    </source>
</evidence>
<dbReference type="EMBL" id="VUNR01000045">
    <property type="protein sequence ID" value="MSU09999.1"/>
    <property type="molecule type" value="Genomic_DNA"/>
</dbReference>
<dbReference type="CDD" id="cd00093">
    <property type="entry name" value="HTH_XRE"/>
    <property type="match status" value="1"/>
</dbReference>
<dbReference type="RefSeq" id="WP_154408163.1">
    <property type="nucleotide sequence ID" value="NZ_VUNR01000045.1"/>
</dbReference>
<dbReference type="GeneID" id="96894611"/>
<proteinExistence type="predicted"/>
<dbReference type="InterPro" id="IPR001387">
    <property type="entry name" value="Cro/C1-type_HTH"/>
</dbReference>
<name>A0A6I2UK28_9FIRM</name>
<reference evidence="2 3" key="1">
    <citation type="submission" date="2019-08" db="EMBL/GenBank/DDBJ databases">
        <title>In-depth cultivation of the pig gut microbiome towards novel bacterial diversity and tailored functional studies.</title>
        <authorList>
            <person name="Wylensek D."/>
            <person name="Hitch T.C.A."/>
            <person name="Clavel T."/>
        </authorList>
    </citation>
    <scope>NUCLEOTIDE SEQUENCE [LARGE SCALE GENOMIC DNA]</scope>
    <source>
        <strain evidence="2 3">WCA-693-APC-5D-A</strain>
    </source>
</reference>